<dbReference type="InterPro" id="IPR011989">
    <property type="entry name" value="ARM-like"/>
</dbReference>
<dbReference type="EMBL" id="CP060724">
    <property type="protein sequence ID" value="QNN75305.1"/>
    <property type="molecule type" value="Genomic_DNA"/>
</dbReference>
<dbReference type="RefSeq" id="WP_187529139.1">
    <property type="nucleotide sequence ID" value="NZ_CP060724.1"/>
</dbReference>
<organism evidence="7 8">
    <name type="scientific">Weissella diestrammenae</name>
    <dbReference type="NCBI Taxonomy" id="1162633"/>
    <lineage>
        <taxon>Bacteria</taxon>
        <taxon>Bacillati</taxon>
        <taxon>Bacillota</taxon>
        <taxon>Bacilli</taxon>
        <taxon>Lactobacillales</taxon>
        <taxon>Lactobacillaceae</taxon>
        <taxon>Weissella</taxon>
    </lineage>
</organism>
<dbReference type="InterPro" id="IPR016024">
    <property type="entry name" value="ARM-type_fold"/>
</dbReference>
<dbReference type="AlphaFoldDB" id="A0A7G9T5D0"/>
<dbReference type="GO" id="GO:0008616">
    <property type="term" value="P:tRNA queuosine(34) biosynthetic process"/>
    <property type="evidence" value="ECO:0007669"/>
    <property type="project" value="InterPro"/>
</dbReference>
<keyword evidence="2" id="KW-0479">Metal-binding</keyword>
<keyword evidence="1" id="KW-0004">4Fe-4S</keyword>
<dbReference type="Pfam" id="PF13646">
    <property type="entry name" value="HEAT_2"/>
    <property type="match status" value="1"/>
</dbReference>
<protein>
    <submittedName>
        <fullName evidence="7">tRNA epoxyqueuosine(34) reductase QueG</fullName>
        <ecNumber evidence="7">1.17.99.6</ecNumber>
    </submittedName>
</protein>
<name>A0A7G9T5D0_9LACO</name>
<keyword evidence="5" id="KW-0411">Iron-sulfur</keyword>
<proteinExistence type="predicted"/>
<sequence length="380" mass="42521">MKAGALKEKIIQTATELGIDKIGFTDASDFSNLKDRIVAQENAGYTSGFEHKIIDERIYPDKIFNEPRTIISIALAYPSVLTERPARTQYKRGTIARASWGEDYHFVLQRKLDALITQIKQFAVDEDPHFKPMVDTGELLDVAVAQRAGVGFVGKNGLLVTPEFGSFVYLGEIITNLELAPDQPMANGCGDCTRCIDGCPTNALLGGGRMNAQRCLSFQTQKRGMVEMEFRSKMHTQLYGCDICQLVCPYNQGIDSRQHSDMLPDPELAKPELIPILDQSNAEFKAKFGKMAGSWRGKKVMQRNAIIALGNLHDRTAIPRLQTLIQTDERPDIRATAVWALGQIMQKKQSEALLDFLKQLNESSELVQNEIQRVFSQYES</sequence>
<evidence type="ECO:0000256" key="5">
    <source>
        <dbReference type="ARBA" id="ARBA00023014"/>
    </source>
</evidence>
<keyword evidence="8" id="KW-1185">Reference proteome</keyword>
<evidence type="ECO:0000313" key="7">
    <source>
        <dbReference type="EMBL" id="QNN75305.1"/>
    </source>
</evidence>
<evidence type="ECO:0000256" key="4">
    <source>
        <dbReference type="ARBA" id="ARBA00023004"/>
    </source>
</evidence>
<dbReference type="Gene3D" id="1.25.10.10">
    <property type="entry name" value="Leucine-rich Repeat Variant"/>
    <property type="match status" value="1"/>
</dbReference>
<dbReference type="InterPro" id="IPR004453">
    <property type="entry name" value="QueG"/>
</dbReference>
<dbReference type="InterPro" id="IPR013542">
    <property type="entry name" value="QueG_DUF1730"/>
</dbReference>
<evidence type="ECO:0000256" key="1">
    <source>
        <dbReference type="ARBA" id="ARBA00022485"/>
    </source>
</evidence>
<feature type="domain" description="DUF1730" evidence="6">
    <location>
        <begin position="57"/>
        <end position="136"/>
    </location>
</feature>
<dbReference type="EC" id="1.17.99.6" evidence="7"/>
<dbReference type="InterPro" id="IPR017900">
    <property type="entry name" value="4Fe4S_Fe_S_CS"/>
</dbReference>
<dbReference type="Proteomes" id="UP000515800">
    <property type="component" value="Chromosome"/>
</dbReference>
<keyword evidence="4" id="KW-0408">Iron</keyword>
<gene>
    <name evidence="7" type="primary">queG</name>
    <name evidence="7" type="ORF">H9L19_08070</name>
</gene>
<reference evidence="7 8" key="1">
    <citation type="submission" date="2020-08" db="EMBL/GenBank/DDBJ databases">
        <title>Genome sequence of Weissella diestrammenae KACC 16890T.</title>
        <authorList>
            <person name="Hyun D.-W."/>
            <person name="Bae J.-W."/>
        </authorList>
    </citation>
    <scope>NUCLEOTIDE SEQUENCE [LARGE SCALE GENOMIC DNA]</scope>
    <source>
        <strain evidence="7 8">KACC 16890</strain>
    </source>
</reference>
<dbReference type="Pfam" id="PF08331">
    <property type="entry name" value="QueG_DUF1730"/>
    <property type="match status" value="1"/>
</dbReference>
<dbReference type="NCBIfam" id="TIGR00276">
    <property type="entry name" value="tRNA epoxyqueuosine(34) reductase QueG"/>
    <property type="match status" value="1"/>
</dbReference>
<evidence type="ECO:0000256" key="3">
    <source>
        <dbReference type="ARBA" id="ARBA00023002"/>
    </source>
</evidence>
<accession>A0A7G9T5D0</accession>
<dbReference type="PANTHER" id="PTHR30002">
    <property type="entry name" value="EPOXYQUEUOSINE REDUCTASE"/>
    <property type="match status" value="1"/>
</dbReference>
<dbReference type="Pfam" id="PF13484">
    <property type="entry name" value="Fer4_16"/>
    <property type="match status" value="1"/>
</dbReference>
<dbReference type="InterPro" id="IPR004155">
    <property type="entry name" value="PBS_lyase_HEAT"/>
</dbReference>
<evidence type="ECO:0000313" key="8">
    <source>
        <dbReference type="Proteomes" id="UP000515800"/>
    </source>
</evidence>
<dbReference type="GO" id="GO:0052693">
    <property type="term" value="F:epoxyqueuosine reductase activity"/>
    <property type="evidence" value="ECO:0007669"/>
    <property type="project" value="UniProtKB-EC"/>
</dbReference>
<dbReference type="SUPFAM" id="SSF46548">
    <property type="entry name" value="alpha-helical ferredoxin"/>
    <property type="match status" value="1"/>
</dbReference>
<evidence type="ECO:0000259" key="6">
    <source>
        <dbReference type="Pfam" id="PF08331"/>
    </source>
</evidence>
<dbReference type="GO" id="GO:0046872">
    <property type="term" value="F:metal ion binding"/>
    <property type="evidence" value="ECO:0007669"/>
    <property type="project" value="UniProtKB-KW"/>
</dbReference>
<dbReference type="PROSITE" id="PS00198">
    <property type="entry name" value="4FE4S_FER_1"/>
    <property type="match status" value="1"/>
</dbReference>
<dbReference type="SUPFAM" id="SSF48371">
    <property type="entry name" value="ARM repeat"/>
    <property type="match status" value="1"/>
</dbReference>
<dbReference type="KEGG" id="wdi:H9L19_08070"/>
<keyword evidence="3 7" id="KW-0560">Oxidoreductase</keyword>
<dbReference type="PANTHER" id="PTHR30002:SF4">
    <property type="entry name" value="EPOXYQUEUOSINE REDUCTASE"/>
    <property type="match status" value="1"/>
</dbReference>
<dbReference type="SMART" id="SM00567">
    <property type="entry name" value="EZ_HEAT"/>
    <property type="match status" value="2"/>
</dbReference>
<evidence type="ECO:0000256" key="2">
    <source>
        <dbReference type="ARBA" id="ARBA00022723"/>
    </source>
</evidence>
<dbReference type="GO" id="GO:0051539">
    <property type="term" value="F:4 iron, 4 sulfur cluster binding"/>
    <property type="evidence" value="ECO:0007669"/>
    <property type="project" value="UniProtKB-KW"/>
</dbReference>